<dbReference type="EC" id="1.-.-.-" evidence="2"/>
<keyword evidence="2" id="KW-0560">Oxidoreductase</keyword>
<dbReference type="Pfam" id="PF13602">
    <property type="entry name" value="ADH_zinc_N_2"/>
    <property type="match status" value="1"/>
</dbReference>
<dbReference type="Gene3D" id="3.90.180.10">
    <property type="entry name" value="Medium-chain alcohol dehydrogenases, catalytic domain"/>
    <property type="match status" value="1"/>
</dbReference>
<dbReference type="InterPro" id="IPR013154">
    <property type="entry name" value="ADH-like_N"/>
</dbReference>
<dbReference type="InterPro" id="IPR020843">
    <property type="entry name" value="ER"/>
</dbReference>
<feature type="domain" description="Enoyl reductase (ER)" evidence="1">
    <location>
        <begin position="10"/>
        <end position="322"/>
    </location>
</feature>
<dbReference type="PANTHER" id="PTHR44013:SF1">
    <property type="entry name" value="ZINC-TYPE ALCOHOL DEHYDROGENASE-LIKE PROTEIN C16A3.02C"/>
    <property type="match status" value="1"/>
</dbReference>
<dbReference type="Gene3D" id="3.40.50.720">
    <property type="entry name" value="NAD(P)-binding Rossmann-like Domain"/>
    <property type="match status" value="1"/>
</dbReference>
<dbReference type="Pfam" id="PF08240">
    <property type="entry name" value="ADH_N"/>
    <property type="match status" value="1"/>
</dbReference>
<proteinExistence type="predicted"/>
<gene>
    <name evidence="2" type="ORF">ACFQKB_42230</name>
</gene>
<dbReference type="RefSeq" id="WP_160825187.1">
    <property type="nucleotide sequence ID" value="NZ_JBHSXS010000053.1"/>
</dbReference>
<name>A0ABW2CXA5_9ACTN</name>
<accession>A0ABW2CXA5</accession>
<dbReference type="PANTHER" id="PTHR44013">
    <property type="entry name" value="ZINC-TYPE ALCOHOL DEHYDROGENASE-LIKE PROTEIN C16A3.02C"/>
    <property type="match status" value="1"/>
</dbReference>
<dbReference type="Proteomes" id="UP001596380">
    <property type="component" value="Unassembled WGS sequence"/>
</dbReference>
<dbReference type="GO" id="GO:0016491">
    <property type="term" value="F:oxidoreductase activity"/>
    <property type="evidence" value="ECO:0007669"/>
    <property type="project" value="UniProtKB-KW"/>
</dbReference>
<keyword evidence="3" id="KW-1185">Reference proteome</keyword>
<dbReference type="SUPFAM" id="SSF51735">
    <property type="entry name" value="NAD(P)-binding Rossmann-fold domains"/>
    <property type="match status" value="1"/>
</dbReference>
<dbReference type="InterPro" id="IPR036291">
    <property type="entry name" value="NAD(P)-bd_dom_sf"/>
</dbReference>
<dbReference type="CDD" id="cd05289">
    <property type="entry name" value="MDR_like_2"/>
    <property type="match status" value="1"/>
</dbReference>
<dbReference type="SMART" id="SM00829">
    <property type="entry name" value="PKS_ER"/>
    <property type="match status" value="1"/>
</dbReference>
<evidence type="ECO:0000313" key="3">
    <source>
        <dbReference type="Proteomes" id="UP001596380"/>
    </source>
</evidence>
<dbReference type="InterPro" id="IPR052733">
    <property type="entry name" value="Chloroplast_QOR"/>
</dbReference>
<dbReference type="InterPro" id="IPR011032">
    <property type="entry name" value="GroES-like_sf"/>
</dbReference>
<organism evidence="2 3">
    <name type="scientific">Actinomadura yumaensis</name>
    <dbReference type="NCBI Taxonomy" id="111807"/>
    <lineage>
        <taxon>Bacteria</taxon>
        <taxon>Bacillati</taxon>
        <taxon>Actinomycetota</taxon>
        <taxon>Actinomycetes</taxon>
        <taxon>Streptosporangiales</taxon>
        <taxon>Thermomonosporaceae</taxon>
        <taxon>Actinomadura</taxon>
    </lineage>
</organism>
<sequence>MKAVVAREYGTHEVLAVEDVPAPRPGPGQILVRVRAASLNPADLRMLSGAERASAPLEFPHVPGNDFAGTVAEAGPGVTRFAAGDEVFGLGMPRPAAAAAALVSSPPSLTTGTVAEYAVFEADAPALALRPAGLDPVRAATLPTAGLTALPLVRADAFGPGRTVLVVGASGGVGTAAVPLLAATGAHVIATAAGGDGEHVRGLGAAEVIDYRAADTAEAVLERRPDGVDTLINLVLRGDDVLEAARAVRPGGRVLTIAFPAPERDDVRIVLTDARPGDLDALAAKALDGTLPPPPVRTYALDDAVRAYADLATRHTAGKLVVLP</sequence>
<dbReference type="EMBL" id="JBHSXS010000053">
    <property type="protein sequence ID" value="MFC6886439.1"/>
    <property type="molecule type" value="Genomic_DNA"/>
</dbReference>
<evidence type="ECO:0000259" key="1">
    <source>
        <dbReference type="SMART" id="SM00829"/>
    </source>
</evidence>
<comment type="caution">
    <text evidence="2">The sequence shown here is derived from an EMBL/GenBank/DDBJ whole genome shotgun (WGS) entry which is preliminary data.</text>
</comment>
<evidence type="ECO:0000313" key="2">
    <source>
        <dbReference type="EMBL" id="MFC6886439.1"/>
    </source>
</evidence>
<protein>
    <submittedName>
        <fullName evidence="2">NADP-dependent oxidoreductase</fullName>
        <ecNumber evidence="2">1.-.-.-</ecNumber>
    </submittedName>
</protein>
<dbReference type="SUPFAM" id="SSF50129">
    <property type="entry name" value="GroES-like"/>
    <property type="match status" value="1"/>
</dbReference>
<reference evidence="3" key="1">
    <citation type="journal article" date="2019" name="Int. J. Syst. Evol. Microbiol.">
        <title>The Global Catalogue of Microorganisms (GCM) 10K type strain sequencing project: providing services to taxonomists for standard genome sequencing and annotation.</title>
        <authorList>
            <consortium name="The Broad Institute Genomics Platform"/>
            <consortium name="The Broad Institute Genome Sequencing Center for Infectious Disease"/>
            <person name="Wu L."/>
            <person name="Ma J."/>
        </authorList>
    </citation>
    <scope>NUCLEOTIDE SEQUENCE [LARGE SCALE GENOMIC DNA]</scope>
    <source>
        <strain evidence="3">JCM 3369</strain>
    </source>
</reference>